<dbReference type="Gene3D" id="2.60.40.3910">
    <property type="entry name" value="Inclusion body protein"/>
    <property type="match status" value="1"/>
</dbReference>
<accession>A0A0S4WIR4</accession>
<dbReference type="Pfam" id="PF12306">
    <property type="entry name" value="PixA"/>
    <property type="match status" value="1"/>
</dbReference>
<organism evidence="1">
    <name type="scientific">Ralstonia solanacearum</name>
    <name type="common">Pseudomonas solanacearum</name>
    <dbReference type="NCBI Taxonomy" id="305"/>
    <lineage>
        <taxon>Bacteria</taxon>
        <taxon>Pseudomonadati</taxon>
        <taxon>Pseudomonadota</taxon>
        <taxon>Betaproteobacteria</taxon>
        <taxon>Burkholderiales</taxon>
        <taxon>Burkholderiaceae</taxon>
        <taxon>Ralstonia</taxon>
        <taxon>Ralstonia solanacearum species complex</taxon>
    </lineage>
</organism>
<proteinExistence type="predicted"/>
<protein>
    <submittedName>
        <fullName evidence="1">Uncharacterized protein</fullName>
    </submittedName>
</protein>
<evidence type="ECO:0000313" key="1">
    <source>
        <dbReference type="EMBL" id="CUV46737.1"/>
    </source>
</evidence>
<name>A0A0S4WIR4_RALSL</name>
<dbReference type="PATRIC" id="fig|305.107.peg.1116"/>
<dbReference type="InterPro" id="IPR021087">
    <property type="entry name" value="Uncharacterised_PixA/AidA"/>
</dbReference>
<dbReference type="AlphaFoldDB" id="A0A0S4WIR4"/>
<reference evidence="1" key="1">
    <citation type="submission" date="2015-10" db="EMBL/GenBank/DDBJ databases">
        <authorList>
            <person name="Gilbert D.G."/>
        </authorList>
    </citation>
    <scope>NUCLEOTIDE SEQUENCE</scope>
    <source>
        <strain evidence="1">Phyl III-seqv23</strain>
    </source>
</reference>
<dbReference type="InterPro" id="IPR038712">
    <property type="entry name" value="PixA-like_sf"/>
</dbReference>
<gene>
    <name evidence="1" type="ORF">TO10_v1_660037</name>
</gene>
<sequence>MSTPQSPSHPDAPVRVVDVMLIFDAVTLLSSHPEASRTPDAPTPVGAQCCYAFAPGAGAPAAPNGGRLTVRAPIGALVRIRAATPSLLTEHAVLVTSLQLSGARALSDPQPVVNSHAEALVPQLGEQPHPARHRATDAFWQMQVLAHEPVEARIDATLLDREANVLGCFRWQLAIDFVA</sequence>
<dbReference type="EMBL" id="LN899827">
    <property type="protein sequence ID" value="CUV46737.1"/>
    <property type="molecule type" value="Genomic_DNA"/>
</dbReference>